<dbReference type="PROSITE" id="PS51762">
    <property type="entry name" value="GH16_2"/>
    <property type="match status" value="1"/>
</dbReference>
<dbReference type="RefSeq" id="WP_229341458.1">
    <property type="nucleotide sequence ID" value="NZ_JAJBZG010000005.1"/>
</dbReference>
<dbReference type="SUPFAM" id="SSF49899">
    <property type="entry name" value="Concanavalin A-like lectins/glucanases"/>
    <property type="match status" value="1"/>
</dbReference>
<keyword evidence="4" id="KW-0378">Hydrolase</keyword>
<dbReference type="InterPro" id="IPR000757">
    <property type="entry name" value="Beta-glucanase-like"/>
</dbReference>
<protein>
    <submittedName>
        <fullName evidence="4">Glycoside hydrolase family 16 protein</fullName>
    </submittedName>
</protein>
<dbReference type="InterPro" id="IPR050546">
    <property type="entry name" value="Glycosyl_Hydrlase_16"/>
</dbReference>
<keyword evidence="5" id="KW-1185">Reference proteome</keyword>
<dbReference type="EMBL" id="JAJBZG010000005">
    <property type="protein sequence ID" value="MCB7482050.1"/>
    <property type="molecule type" value="Genomic_DNA"/>
</dbReference>
<evidence type="ECO:0000256" key="2">
    <source>
        <dbReference type="SAM" id="SignalP"/>
    </source>
</evidence>
<comment type="similarity">
    <text evidence="1">Belongs to the glycosyl hydrolase 16 family.</text>
</comment>
<dbReference type="Gene3D" id="2.60.120.200">
    <property type="match status" value="1"/>
</dbReference>
<dbReference type="Pfam" id="PF00722">
    <property type="entry name" value="Glyco_hydro_16"/>
    <property type="match status" value="1"/>
</dbReference>
<evidence type="ECO:0000313" key="4">
    <source>
        <dbReference type="EMBL" id="MCB7482050.1"/>
    </source>
</evidence>
<dbReference type="InterPro" id="IPR013320">
    <property type="entry name" value="ConA-like_dom_sf"/>
</dbReference>
<proteinExistence type="inferred from homology"/>
<organism evidence="4 5">
    <name type="scientific">Christiangramia sediminis</name>
    <dbReference type="NCBI Taxonomy" id="2881336"/>
    <lineage>
        <taxon>Bacteria</taxon>
        <taxon>Pseudomonadati</taxon>
        <taxon>Bacteroidota</taxon>
        <taxon>Flavobacteriia</taxon>
        <taxon>Flavobacteriales</taxon>
        <taxon>Flavobacteriaceae</taxon>
        <taxon>Christiangramia</taxon>
    </lineage>
</organism>
<gene>
    <name evidence="4" type="ORF">LGQ90_12325</name>
</gene>
<sequence>MKKYSEVILSASLIMGSLFSATAQEKVIFQDDFEGDSLDMSVWNYEEGDGCPNLCGWGNNEEQIYDRKYVEVKDGNLVITALKKDDQYYSGKINSKGNVEFTYGVIEVKAKVATGKGLWPAIWMLGADISAVGWPASGEIDILEYIGREPGMVFTSLHTSASHGNTINTKKTKIKDIEEGFHIYKAVWTEKYIEFFVDGQQLYKFTPKQYDAAHYPFEKDFYFLINMAVGGNLGGAEINDAALPDKFYVDYIKVTELPEELK</sequence>
<dbReference type="GO" id="GO:0004553">
    <property type="term" value="F:hydrolase activity, hydrolyzing O-glycosyl compounds"/>
    <property type="evidence" value="ECO:0007669"/>
    <property type="project" value="InterPro"/>
</dbReference>
<dbReference type="AlphaFoldDB" id="A0A9X1LKG8"/>
<dbReference type="PANTHER" id="PTHR10963">
    <property type="entry name" value="GLYCOSYL HYDROLASE-RELATED"/>
    <property type="match status" value="1"/>
</dbReference>
<evidence type="ECO:0000256" key="1">
    <source>
        <dbReference type="ARBA" id="ARBA00006865"/>
    </source>
</evidence>
<feature type="signal peptide" evidence="2">
    <location>
        <begin position="1"/>
        <end position="23"/>
    </location>
</feature>
<dbReference type="CDD" id="cd08023">
    <property type="entry name" value="GH16_laminarinase_like"/>
    <property type="match status" value="1"/>
</dbReference>
<dbReference type="GO" id="GO:0005975">
    <property type="term" value="P:carbohydrate metabolic process"/>
    <property type="evidence" value="ECO:0007669"/>
    <property type="project" value="InterPro"/>
</dbReference>
<accession>A0A9X1LKG8</accession>
<dbReference type="Proteomes" id="UP001139414">
    <property type="component" value="Unassembled WGS sequence"/>
</dbReference>
<keyword evidence="2" id="KW-0732">Signal</keyword>
<feature type="domain" description="GH16" evidence="3">
    <location>
        <begin position="17"/>
        <end position="260"/>
    </location>
</feature>
<comment type="caution">
    <text evidence="4">The sequence shown here is derived from an EMBL/GenBank/DDBJ whole genome shotgun (WGS) entry which is preliminary data.</text>
</comment>
<feature type="chain" id="PRO_5040839474" evidence="2">
    <location>
        <begin position="24"/>
        <end position="262"/>
    </location>
</feature>
<evidence type="ECO:0000259" key="3">
    <source>
        <dbReference type="PROSITE" id="PS51762"/>
    </source>
</evidence>
<evidence type="ECO:0000313" key="5">
    <source>
        <dbReference type="Proteomes" id="UP001139414"/>
    </source>
</evidence>
<reference evidence="4" key="1">
    <citation type="submission" date="2021-10" db="EMBL/GenBank/DDBJ databases">
        <title>Gramella sp. ASW11-100T, isolated from marine sediment.</title>
        <authorList>
            <person name="Xia C."/>
        </authorList>
    </citation>
    <scope>NUCLEOTIDE SEQUENCE</scope>
    <source>
        <strain evidence="4">ASW11-100</strain>
    </source>
</reference>
<dbReference type="PANTHER" id="PTHR10963:SF55">
    <property type="entry name" value="GLYCOSIDE HYDROLASE FAMILY 16 PROTEIN"/>
    <property type="match status" value="1"/>
</dbReference>
<name>A0A9X1LKG8_9FLAO</name>